<name>A0A0F9M2X3_9ZZZZ</name>
<proteinExistence type="predicted"/>
<dbReference type="EMBL" id="LAZR01005231">
    <property type="protein sequence ID" value="KKN01720.1"/>
    <property type="molecule type" value="Genomic_DNA"/>
</dbReference>
<dbReference type="AlphaFoldDB" id="A0A0F9M2X3"/>
<organism evidence="1">
    <name type="scientific">marine sediment metagenome</name>
    <dbReference type="NCBI Taxonomy" id="412755"/>
    <lineage>
        <taxon>unclassified sequences</taxon>
        <taxon>metagenomes</taxon>
        <taxon>ecological metagenomes</taxon>
    </lineage>
</organism>
<protein>
    <submittedName>
        <fullName evidence="1">Uncharacterized protein</fullName>
    </submittedName>
</protein>
<dbReference type="SUPFAM" id="SSF103642">
    <property type="entry name" value="Sec-C motif"/>
    <property type="match status" value="1"/>
</dbReference>
<comment type="caution">
    <text evidence="1">The sequence shown here is derived from an EMBL/GenBank/DDBJ whole genome shotgun (WGS) entry which is preliminary data.</text>
</comment>
<sequence>MAKEKDFNEPCPCGSGKSHGACCGRNELCSCGSGKPAGACCFQEK</sequence>
<dbReference type="Pfam" id="PF02810">
    <property type="entry name" value="SEC-C"/>
    <property type="match status" value="1"/>
</dbReference>
<evidence type="ECO:0000313" key="1">
    <source>
        <dbReference type="EMBL" id="KKN01720.1"/>
    </source>
</evidence>
<dbReference type="InterPro" id="IPR004027">
    <property type="entry name" value="SEC_C_motif"/>
</dbReference>
<accession>A0A0F9M2X3</accession>
<reference evidence="1" key="1">
    <citation type="journal article" date="2015" name="Nature">
        <title>Complex archaea that bridge the gap between prokaryotes and eukaryotes.</title>
        <authorList>
            <person name="Spang A."/>
            <person name="Saw J.H."/>
            <person name="Jorgensen S.L."/>
            <person name="Zaremba-Niedzwiedzka K."/>
            <person name="Martijn J."/>
            <person name="Lind A.E."/>
            <person name="van Eijk R."/>
            <person name="Schleper C."/>
            <person name="Guy L."/>
            <person name="Ettema T.J."/>
        </authorList>
    </citation>
    <scope>NUCLEOTIDE SEQUENCE</scope>
</reference>
<gene>
    <name evidence="1" type="ORF">LCGC14_1124920</name>
</gene>